<proteinExistence type="predicted"/>
<feature type="domain" description="Helix-turn-helix" evidence="1">
    <location>
        <begin position="24"/>
        <end position="61"/>
    </location>
</feature>
<dbReference type="InterPro" id="IPR010093">
    <property type="entry name" value="SinI_DNA-bd"/>
</dbReference>
<comment type="caution">
    <text evidence="2">The sequence shown here is derived from an EMBL/GenBank/DDBJ whole genome shotgun (WGS) entry which is preliminary data.</text>
</comment>
<accession>A0A2I1ILV2</accession>
<sequence>MSAPSTATLAPRFYTLQELTDLGLGSESTLRKAIKEGLLPFHRFGSGYRISQDDLDAYLMAARRPAPQLFDSFVDAVAEAAPRLTDDQRQQLVTVLGGAA</sequence>
<evidence type="ECO:0000313" key="2">
    <source>
        <dbReference type="EMBL" id="PKY72096.1"/>
    </source>
</evidence>
<dbReference type="NCBIfam" id="TIGR01764">
    <property type="entry name" value="excise"/>
    <property type="match status" value="1"/>
</dbReference>
<dbReference type="RefSeq" id="WP_070454731.1">
    <property type="nucleotide sequence ID" value="NZ_JASOXK010000003.1"/>
</dbReference>
<keyword evidence="3" id="KW-1185">Reference proteome</keyword>
<protein>
    <submittedName>
        <fullName evidence="2">DNA-binding protein</fullName>
    </submittedName>
</protein>
<evidence type="ECO:0000259" key="1">
    <source>
        <dbReference type="Pfam" id="PF12728"/>
    </source>
</evidence>
<dbReference type="GO" id="GO:0003677">
    <property type="term" value="F:DNA binding"/>
    <property type="evidence" value="ECO:0007669"/>
    <property type="project" value="UniProtKB-KW"/>
</dbReference>
<dbReference type="InterPro" id="IPR041657">
    <property type="entry name" value="HTH_17"/>
</dbReference>
<dbReference type="AlphaFoldDB" id="A0A2I1ILV2"/>
<dbReference type="Proteomes" id="UP000235122">
    <property type="component" value="Unassembled WGS sequence"/>
</dbReference>
<gene>
    <name evidence="2" type="ORF">CYJ19_07800</name>
</gene>
<dbReference type="EMBL" id="PKKO01000004">
    <property type="protein sequence ID" value="PKY72096.1"/>
    <property type="molecule type" value="Genomic_DNA"/>
</dbReference>
<dbReference type="Pfam" id="PF12728">
    <property type="entry name" value="HTH_17"/>
    <property type="match status" value="1"/>
</dbReference>
<keyword evidence="2" id="KW-0238">DNA-binding</keyword>
<evidence type="ECO:0000313" key="3">
    <source>
        <dbReference type="Proteomes" id="UP000235122"/>
    </source>
</evidence>
<reference evidence="2 3" key="1">
    <citation type="submission" date="2017-12" db="EMBL/GenBank/DDBJ databases">
        <title>Phylogenetic diversity of female urinary microbiome.</title>
        <authorList>
            <person name="Thomas-White K."/>
            <person name="Wolfe A.J."/>
        </authorList>
    </citation>
    <scope>NUCLEOTIDE SEQUENCE [LARGE SCALE GENOMIC DNA]</scope>
    <source>
        <strain evidence="2 3">UMB0402</strain>
    </source>
</reference>
<organism evidence="2 3">
    <name type="scientific">Winkia neuii</name>
    <dbReference type="NCBI Taxonomy" id="33007"/>
    <lineage>
        <taxon>Bacteria</taxon>
        <taxon>Bacillati</taxon>
        <taxon>Actinomycetota</taxon>
        <taxon>Actinomycetes</taxon>
        <taxon>Actinomycetales</taxon>
        <taxon>Actinomycetaceae</taxon>
        <taxon>Winkia</taxon>
    </lineage>
</organism>
<name>A0A2I1ILV2_9ACTO</name>